<feature type="domain" description="FAD-binding" evidence="6">
    <location>
        <begin position="7"/>
        <end position="189"/>
    </location>
</feature>
<accession>A0AA86AR78</accession>
<dbReference type="PRINTS" id="PR00420">
    <property type="entry name" value="RNGMNOXGNASE"/>
</dbReference>
<comment type="similarity">
    <text evidence="2">Belongs to the ETF-QO/FixC family.</text>
</comment>
<dbReference type="EMBL" id="CP007201">
    <property type="protein sequence ID" value="AHJ14248.1"/>
    <property type="molecule type" value="Genomic_DNA"/>
</dbReference>
<keyword evidence="5" id="KW-0560">Oxidoreductase</keyword>
<dbReference type="PANTHER" id="PTHR43624">
    <property type="entry name" value="ELECTRON TRANSFER FLAVOPROTEIN-QUINONE OXIDOREDUCTASE YDIS-RELATED"/>
    <property type="match status" value="1"/>
</dbReference>
<dbReference type="GO" id="GO:0016491">
    <property type="term" value="F:oxidoreductase activity"/>
    <property type="evidence" value="ECO:0007669"/>
    <property type="project" value="UniProtKB-KW"/>
</dbReference>
<evidence type="ECO:0000313" key="8">
    <source>
        <dbReference type="EMBL" id="AHJ14248.1"/>
    </source>
</evidence>
<evidence type="ECO:0000313" key="9">
    <source>
        <dbReference type="Proteomes" id="UP000019322"/>
    </source>
</evidence>
<gene>
    <name evidence="8" type="ORF">SMUL_3019</name>
</gene>
<dbReference type="Pfam" id="PF26311">
    <property type="entry name" value="ETF-QO_FixC_C"/>
    <property type="match status" value="1"/>
</dbReference>
<dbReference type="RefSeq" id="WP_025346076.1">
    <property type="nucleotide sequence ID" value="NZ_CP007201.1"/>
</dbReference>
<dbReference type="InterPro" id="IPR059103">
    <property type="entry name" value="FixC-like_C"/>
</dbReference>
<dbReference type="InterPro" id="IPR039651">
    <property type="entry name" value="FixC-like"/>
</dbReference>
<comment type="cofactor">
    <cofactor evidence="1">
        <name>FAD</name>
        <dbReference type="ChEBI" id="CHEBI:57692"/>
    </cofactor>
</comment>
<sequence length="431" mass="47023">MDEEIFDVIVVGGGIAGLVSAYQLAKSGHEVVLIERGVEAGSKNLSGGVFYSRIMEEIFPDFLKEAPVERHITRNIISFLNQTSAVNIDYWDQRLADPINAVSVLRVKLDAWLSGKCEEAGVMIMPGVRVDSLLKEGDQYVGVKAGEDELRAKVIILADGVNSFLAQDEGIRPKQLPKYLAVGVKSVIGLPRKVIEDRFRVRGNEGVAYAIVGDCTKSVAGGGFLYTNSESISIGVVLQLESIEKKGLTSTVIFDQFLEHPAIAPLIADGELLEYGCHLTMEDGPAMVAQEVSRPGLLIVGDAAGFTVNTGLTIRGMDFAAGSALAVAKTIDNALKNKDFSQSAMNMYRMELDSHWVGQDMKTYKNAPAFFETSRLYGDYGQLLADIFYRIFHHDLTPRKRLTSVVLGAFKASSLKVTNLIRDAFFGLKSL</sequence>
<evidence type="ECO:0000259" key="7">
    <source>
        <dbReference type="Pfam" id="PF26311"/>
    </source>
</evidence>
<dbReference type="SUPFAM" id="SSF54373">
    <property type="entry name" value="FAD-linked reductases, C-terminal domain"/>
    <property type="match status" value="1"/>
</dbReference>
<evidence type="ECO:0000259" key="6">
    <source>
        <dbReference type="Pfam" id="PF01494"/>
    </source>
</evidence>
<evidence type="ECO:0000256" key="3">
    <source>
        <dbReference type="ARBA" id="ARBA00022630"/>
    </source>
</evidence>
<evidence type="ECO:0000256" key="4">
    <source>
        <dbReference type="ARBA" id="ARBA00022827"/>
    </source>
</evidence>
<evidence type="ECO:0000256" key="2">
    <source>
        <dbReference type="ARBA" id="ARBA00006796"/>
    </source>
</evidence>
<protein>
    <submittedName>
        <fullName evidence="8">Electron transfer flavoprotein-quinone oxidoreductase FixC</fullName>
    </submittedName>
</protein>
<proteinExistence type="inferred from homology"/>
<dbReference type="InterPro" id="IPR036188">
    <property type="entry name" value="FAD/NAD-bd_sf"/>
</dbReference>
<dbReference type="SUPFAM" id="SSF51905">
    <property type="entry name" value="FAD/NAD(P)-binding domain"/>
    <property type="match status" value="1"/>
</dbReference>
<dbReference type="KEGG" id="smul:SMUL_3019"/>
<dbReference type="Gene3D" id="3.50.50.60">
    <property type="entry name" value="FAD/NAD(P)-binding domain"/>
    <property type="match status" value="1"/>
</dbReference>
<dbReference type="InterPro" id="IPR002938">
    <property type="entry name" value="FAD-bd"/>
</dbReference>
<evidence type="ECO:0000256" key="1">
    <source>
        <dbReference type="ARBA" id="ARBA00001974"/>
    </source>
</evidence>
<evidence type="ECO:0000256" key="5">
    <source>
        <dbReference type="ARBA" id="ARBA00023002"/>
    </source>
</evidence>
<organism evidence="8 9">
    <name type="scientific">Sulfurospirillum multivorans (strain DM 12446 / JCM 15788 / NBRC 109480)</name>
    <dbReference type="NCBI Taxonomy" id="1150621"/>
    <lineage>
        <taxon>Bacteria</taxon>
        <taxon>Pseudomonadati</taxon>
        <taxon>Campylobacterota</taxon>
        <taxon>Epsilonproteobacteria</taxon>
        <taxon>Campylobacterales</taxon>
        <taxon>Sulfurospirillaceae</taxon>
        <taxon>Sulfurospirillum</taxon>
    </lineage>
</organism>
<dbReference type="PANTHER" id="PTHR43624:SF2">
    <property type="entry name" value="ELECTRON TRANSFER FLAVOPROTEIN-QUINONE OXIDOREDUCTASE YDIS-RELATED"/>
    <property type="match status" value="1"/>
</dbReference>
<reference evidence="8 9" key="1">
    <citation type="journal article" date="2014" name="Environ. Microbiol.">
        <title>Insights into organohalide respiration and the versatile catabolism of Sulfurospirillum multivorans gained from comparative genomics and physiological studies.</title>
        <authorList>
            <person name="Goris T."/>
            <person name="Schubert T."/>
            <person name="Gadkari J."/>
            <person name="Wubet T."/>
            <person name="Tarkka M."/>
            <person name="Buscot F."/>
            <person name="Adrian L."/>
            <person name="Diekert G."/>
        </authorList>
    </citation>
    <scope>NUCLEOTIDE SEQUENCE [LARGE SCALE GENOMIC DNA]</scope>
    <source>
        <strain evidence="9">DM 12446 / JCM 15788 / NBRC 109480</strain>
    </source>
</reference>
<keyword evidence="4" id="KW-0274">FAD</keyword>
<dbReference type="Proteomes" id="UP000019322">
    <property type="component" value="Chromosome"/>
</dbReference>
<feature type="domain" description="FixC-like C-terminal" evidence="7">
    <location>
        <begin position="368"/>
        <end position="430"/>
    </location>
</feature>
<dbReference type="AlphaFoldDB" id="A0AA86AR78"/>
<name>A0AA86AR78_SULMK</name>
<keyword evidence="3" id="KW-0285">Flavoprotein</keyword>
<dbReference type="Pfam" id="PF01494">
    <property type="entry name" value="FAD_binding_3"/>
    <property type="match status" value="1"/>
</dbReference>